<dbReference type="SMART" id="SM00938">
    <property type="entry name" value="P-II"/>
    <property type="match status" value="1"/>
</dbReference>
<dbReference type="EMBL" id="FXUF01000001">
    <property type="protein sequence ID" value="SMP38658.1"/>
    <property type="molecule type" value="Genomic_DNA"/>
</dbReference>
<sequence length="227" mass="24506">MVSTVCAFLLYQKLVMTVVTEELDTKLLASVKEAGAKGGTFIKAKGTAPWREWASSRTSEHLGKELLLTIVHEDLVENLLSTIDRQLQLSQSPAGISFVIDLKQVRGVIGSLEELQEGIMLKERIKSGYELIITIVDQGRSGVVLEAARSQGATGGTVMAGKGIGALDQTIRLEVPITPEKEIVLILAKADKADLIMDAIMEKAEINQPGKGIAFLLDVERTVGLQP</sequence>
<organism evidence="1 2">
    <name type="scientific">Anoxynatronum buryatiense</name>
    <dbReference type="NCBI Taxonomy" id="489973"/>
    <lineage>
        <taxon>Bacteria</taxon>
        <taxon>Bacillati</taxon>
        <taxon>Bacillota</taxon>
        <taxon>Clostridia</taxon>
        <taxon>Eubacteriales</taxon>
        <taxon>Clostridiaceae</taxon>
        <taxon>Anoxynatronum</taxon>
    </lineage>
</organism>
<protein>
    <submittedName>
        <fullName evidence="1">Nitrogen regulatory protein P-II</fullName>
    </submittedName>
</protein>
<dbReference type="AlphaFoldDB" id="A0AA45WSQ8"/>
<dbReference type="GO" id="GO:0006808">
    <property type="term" value="P:regulation of nitrogen utilization"/>
    <property type="evidence" value="ECO:0007669"/>
    <property type="project" value="InterPro"/>
</dbReference>
<dbReference type="GO" id="GO:0030234">
    <property type="term" value="F:enzyme regulator activity"/>
    <property type="evidence" value="ECO:0007669"/>
    <property type="project" value="InterPro"/>
</dbReference>
<dbReference type="InterPro" id="IPR011322">
    <property type="entry name" value="N-reg_PII-like_a/b"/>
</dbReference>
<proteinExistence type="predicted"/>
<dbReference type="RefSeq" id="WP_283407494.1">
    <property type="nucleotide sequence ID" value="NZ_FXUF01000001.1"/>
</dbReference>
<dbReference type="Proteomes" id="UP001158066">
    <property type="component" value="Unassembled WGS sequence"/>
</dbReference>
<comment type="caution">
    <text evidence="1">The sequence shown here is derived from an EMBL/GenBank/DDBJ whole genome shotgun (WGS) entry which is preliminary data.</text>
</comment>
<dbReference type="Pfam" id="PF00543">
    <property type="entry name" value="P-II"/>
    <property type="match status" value="2"/>
</dbReference>
<dbReference type="PROSITE" id="PS51343">
    <property type="entry name" value="PII_GLNB_DOM"/>
    <property type="match status" value="2"/>
</dbReference>
<dbReference type="SUPFAM" id="SSF54913">
    <property type="entry name" value="GlnB-like"/>
    <property type="match status" value="2"/>
</dbReference>
<evidence type="ECO:0000313" key="2">
    <source>
        <dbReference type="Proteomes" id="UP001158066"/>
    </source>
</evidence>
<evidence type="ECO:0000313" key="1">
    <source>
        <dbReference type="EMBL" id="SMP38658.1"/>
    </source>
</evidence>
<keyword evidence="2" id="KW-1185">Reference proteome</keyword>
<dbReference type="Gene3D" id="3.30.70.120">
    <property type="match status" value="2"/>
</dbReference>
<name>A0AA45WSQ8_9CLOT</name>
<dbReference type="InterPro" id="IPR015867">
    <property type="entry name" value="N-reg_PII/ATP_PRibTrfase_C"/>
</dbReference>
<accession>A0AA45WSQ8</accession>
<gene>
    <name evidence="1" type="ORF">SAMN06296020_101132</name>
</gene>
<reference evidence="1" key="1">
    <citation type="submission" date="2017-05" db="EMBL/GenBank/DDBJ databases">
        <authorList>
            <person name="Varghese N."/>
            <person name="Submissions S."/>
        </authorList>
    </citation>
    <scope>NUCLEOTIDE SEQUENCE</scope>
    <source>
        <strain evidence="1">Su22</strain>
    </source>
</reference>
<dbReference type="InterPro" id="IPR002187">
    <property type="entry name" value="N-reg_PII"/>
</dbReference>